<dbReference type="Gene3D" id="1.20.120.1490">
    <property type="match status" value="1"/>
</dbReference>
<dbReference type="EMBL" id="JACGXN010000001">
    <property type="protein sequence ID" value="MBA8878201.1"/>
    <property type="molecule type" value="Genomic_DNA"/>
</dbReference>
<dbReference type="RefSeq" id="WP_182548763.1">
    <property type="nucleotide sequence ID" value="NZ_JACGXN010000001.1"/>
</dbReference>
<comment type="caution">
    <text evidence="1">The sequence shown here is derived from an EMBL/GenBank/DDBJ whole genome shotgun (WGS) entry which is preliminary data.</text>
</comment>
<sequence>MSERSRNMLLIASLALNVFIAGGVIGGGYIWHTFGHSWTTENRRGVRFAAEYLTPEQQKTLRQSLSAARKDNVPLADAGRASRTEIARLLAQDVVDPVAISAELTKARDADFALRTRIEQTIVSFAESLSPDDRKALVDGLKKRNIILRQAPAKKE</sequence>
<evidence type="ECO:0000313" key="2">
    <source>
        <dbReference type="Proteomes" id="UP000549052"/>
    </source>
</evidence>
<gene>
    <name evidence="1" type="ORF">FHW16_001883</name>
</gene>
<evidence type="ECO:0000313" key="1">
    <source>
        <dbReference type="EMBL" id="MBA8878201.1"/>
    </source>
</evidence>
<protein>
    <submittedName>
        <fullName evidence="1">Putative membrane protein</fullName>
    </submittedName>
</protein>
<dbReference type="InterPro" id="IPR025961">
    <property type="entry name" value="Metal_resist"/>
</dbReference>
<dbReference type="Proteomes" id="UP000549052">
    <property type="component" value="Unassembled WGS sequence"/>
</dbReference>
<dbReference type="AlphaFoldDB" id="A0A839EE35"/>
<accession>A0A839EE35</accession>
<reference evidence="1 2" key="1">
    <citation type="submission" date="2020-07" db="EMBL/GenBank/DDBJ databases">
        <title>Genomic Encyclopedia of Type Strains, Phase IV (KMG-V): Genome sequencing to study the core and pangenomes of soil and plant-associated prokaryotes.</title>
        <authorList>
            <person name="Whitman W."/>
        </authorList>
    </citation>
    <scope>NUCLEOTIDE SEQUENCE [LARGE SCALE GENOMIC DNA]</scope>
    <source>
        <strain evidence="1 2">AN3</strain>
    </source>
</reference>
<organism evidence="1 2">
    <name type="scientific">Phyllobacterium myrsinacearum</name>
    <dbReference type="NCBI Taxonomy" id="28101"/>
    <lineage>
        <taxon>Bacteria</taxon>
        <taxon>Pseudomonadati</taxon>
        <taxon>Pseudomonadota</taxon>
        <taxon>Alphaproteobacteria</taxon>
        <taxon>Hyphomicrobiales</taxon>
        <taxon>Phyllobacteriaceae</taxon>
        <taxon>Phyllobacterium</taxon>
    </lineage>
</organism>
<dbReference type="Pfam" id="PF13801">
    <property type="entry name" value="Metal_resist"/>
    <property type="match status" value="1"/>
</dbReference>
<name>A0A839EE35_9HYPH</name>
<keyword evidence="2" id="KW-1185">Reference proteome</keyword>
<proteinExistence type="predicted"/>